<dbReference type="EMBL" id="LK052942">
    <property type="protein sequence ID" value="CDR42581.1"/>
    <property type="molecule type" value="Genomic_DNA"/>
</dbReference>
<gene>
    <name evidence="2" type="ORF">RHTO0S_07e01640g</name>
</gene>
<organism evidence="2">
    <name type="scientific">Rhodotorula toruloides</name>
    <name type="common">Yeast</name>
    <name type="synonym">Rhodosporidium toruloides</name>
    <dbReference type="NCBI Taxonomy" id="5286"/>
    <lineage>
        <taxon>Eukaryota</taxon>
        <taxon>Fungi</taxon>
        <taxon>Dikarya</taxon>
        <taxon>Basidiomycota</taxon>
        <taxon>Pucciniomycotina</taxon>
        <taxon>Microbotryomycetes</taxon>
        <taxon>Sporidiobolales</taxon>
        <taxon>Sporidiobolaceae</taxon>
        <taxon>Rhodotorula</taxon>
    </lineage>
</organism>
<feature type="compositionally biased region" description="Polar residues" evidence="1">
    <location>
        <begin position="39"/>
        <end position="49"/>
    </location>
</feature>
<evidence type="ECO:0000313" key="2">
    <source>
        <dbReference type="EMBL" id="CDR42581.1"/>
    </source>
</evidence>
<sequence length="453" mass="49237">MTQDDVLVYRFLPQGGPSTLSPAELAQRTAALSKLVNPQVRTSRSSSAWQRDEPVRQLPATRTYEATLPSKLSPRSVSTNDVPARRKRQLVDRTLEPFSHWQPPPPRQSPSPAPAAQPSDQPTQGILRRRETTGVVGGWAPSLSSAGREKKKVRVESPRTSGERVAEEEKRHINKGKGKANEAGAKELGPLTPVGREEEKTATGDNLDLADGAIKRCIPYPYCHNPSTSIAVNMNPARQHPSRILYSFVDPAVDTLASTLAAANGAATNGATQSQYTLASQLPLDSPVTMSYLQPGRRGAWLIPVSAPLPIPHTSPVRWFAQRPPPPPSPSPTSAERSIDWTDARLRTLWAFMTSLHEAGSFGRVRAVAWFPPSSSASSASAWPEMIRLNCDAHLALAIRGLLAQANVKTLRGVVGSGGEGKKRRKEEEDSEKWLRGRALVWVDEEGKAVLTA</sequence>
<name>A0A061AY68_RHOTO</name>
<proteinExistence type="predicted"/>
<accession>A0A061AY68</accession>
<evidence type="ECO:0000256" key="1">
    <source>
        <dbReference type="SAM" id="MobiDB-lite"/>
    </source>
</evidence>
<feature type="compositionally biased region" description="Pro residues" evidence="1">
    <location>
        <begin position="102"/>
        <end position="115"/>
    </location>
</feature>
<feature type="compositionally biased region" description="Basic and acidic residues" evidence="1">
    <location>
        <begin position="154"/>
        <end position="171"/>
    </location>
</feature>
<protein>
    <submittedName>
        <fullName evidence="2">RHTO0S07e01640g1_1</fullName>
    </submittedName>
</protein>
<dbReference type="AlphaFoldDB" id="A0A061AY68"/>
<reference evidence="2" key="1">
    <citation type="journal article" date="2014" name="Genome Announc.">
        <title>Draft genome sequence of Rhodosporidium toruloides CECT1137, an oleaginous yeast of biotechnological interest.</title>
        <authorList>
            <person name="Morin N."/>
            <person name="Calcas X."/>
            <person name="Devillers H."/>
            <person name="Durrens P."/>
            <person name="Sherman D.J."/>
            <person name="Nicaud J.-M."/>
            <person name="Neuveglise C."/>
        </authorList>
    </citation>
    <scope>NUCLEOTIDE SEQUENCE</scope>
    <source>
        <strain evidence="2">CECT1137</strain>
    </source>
</reference>
<dbReference type="OrthoDB" id="3143319at2759"/>
<feature type="region of interest" description="Disordered" evidence="1">
    <location>
        <begin position="36"/>
        <end position="191"/>
    </location>
</feature>